<dbReference type="HOGENOM" id="CLU_2430352_0_0_1"/>
<keyword evidence="4" id="KW-1185">Reference proteome</keyword>
<name>A0A072VRV3_MEDTR</name>
<sequence>MDWIWGRLDLNQVRILLKFIVPTLLLEVLLTTIEFYLFDDANNSLTLTRYKVGLDVEAQIGSTKPNKECRLAQPRYKDHNIFAPLKRMGFN</sequence>
<dbReference type="EMBL" id="CM001217">
    <property type="protein sequence ID" value="KEH44507.1"/>
    <property type="molecule type" value="Genomic_DNA"/>
</dbReference>
<gene>
    <name evidence="2" type="ordered locus">MTR_1g115540</name>
</gene>
<protein>
    <submittedName>
        <fullName evidence="2">Transmembrane protein, putative</fullName>
    </submittedName>
</protein>
<evidence type="ECO:0000313" key="2">
    <source>
        <dbReference type="EMBL" id="KEH44507.1"/>
    </source>
</evidence>
<keyword evidence="1" id="KW-0472">Membrane</keyword>
<evidence type="ECO:0000313" key="3">
    <source>
        <dbReference type="EnsemblPlants" id="KEH44507"/>
    </source>
</evidence>
<organism evidence="2 4">
    <name type="scientific">Medicago truncatula</name>
    <name type="common">Barrel medic</name>
    <name type="synonym">Medicago tribuloides</name>
    <dbReference type="NCBI Taxonomy" id="3880"/>
    <lineage>
        <taxon>Eukaryota</taxon>
        <taxon>Viridiplantae</taxon>
        <taxon>Streptophyta</taxon>
        <taxon>Embryophyta</taxon>
        <taxon>Tracheophyta</taxon>
        <taxon>Spermatophyta</taxon>
        <taxon>Magnoliopsida</taxon>
        <taxon>eudicotyledons</taxon>
        <taxon>Gunneridae</taxon>
        <taxon>Pentapetalae</taxon>
        <taxon>rosids</taxon>
        <taxon>fabids</taxon>
        <taxon>Fabales</taxon>
        <taxon>Fabaceae</taxon>
        <taxon>Papilionoideae</taxon>
        <taxon>50 kb inversion clade</taxon>
        <taxon>NPAAA clade</taxon>
        <taxon>Hologalegina</taxon>
        <taxon>IRL clade</taxon>
        <taxon>Trifolieae</taxon>
        <taxon>Medicago</taxon>
    </lineage>
</organism>
<reference evidence="2 4" key="1">
    <citation type="journal article" date="2011" name="Nature">
        <title>The Medicago genome provides insight into the evolution of rhizobial symbioses.</title>
        <authorList>
            <person name="Young N.D."/>
            <person name="Debelle F."/>
            <person name="Oldroyd G.E."/>
            <person name="Geurts R."/>
            <person name="Cannon S.B."/>
            <person name="Udvardi M.K."/>
            <person name="Benedito V.A."/>
            <person name="Mayer K.F."/>
            <person name="Gouzy J."/>
            <person name="Schoof H."/>
            <person name="Van de Peer Y."/>
            <person name="Proost S."/>
            <person name="Cook D.R."/>
            <person name="Meyers B.C."/>
            <person name="Spannagl M."/>
            <person name="Cheung F."/>
            <person name="De Mita S."/>
            <person name="Krishnakumar V."/>
            <person name="Gundlach H."/>
            <person name="Zhou S."/>
            <person name="Mudge J."/>
            <person name="Bharti A.K."/>
            <person name="Murray J.D."/>
            <person name="Naoumkina M.A."/>
            <person name="Rosen B."/>
            <person name="Silverstein K.A."/>
            <person name="Tang H."/>
            <person name="Rombauts S."/>
            <person name="Zhao P.X."/>
            <person name="Zhou P."/>
            <person name="Barbe V."/>
            <person name="Bardou P."/>
            <person name="Bechner M."/>
            <person name="Bellec A."/>
            <person name="Berger A."/>
            <person name="Berges H."/>
            <person name="Bidwell S."/>
            <person name="Bisseling T."/>
            <person name="Choisne N."/>
            <person name="Couloux A."/>
            <person name="Denny R."/>
            <person name="Deshpande S."/>
            <person name="Dai X."/>
            <person name="Doyle J.J."/>
            <person name="Dudez A.M."/>
            <person name="Farmer A.D."/>
            <person name="Fouteau S."/>
            <person name="Franken C."/>
            <person name="Gibelin C."/>
            <person name="Gish J."/>
            <person name="Goldstein S."/>
            <person name="Gonzalez A.J."/>
            <person name="Green P.J."/>
            <person name="Hallab A."/>
            <person name="Hartog M."/>
            <person name="Hua A."/>
            <person name="Humphray S.J."/>
            <person name="Jeong D.H."/>
            <person name="Jing Y."/>
            <person name="Jocker A."/>
            <person name="Kenton S.M."/>
            <person name="Kim D.J."/>
            <person name="Klee K."/>
            <person name="Lai H."/>
            <person name="Lang C."/>
            <person name="Lin S."/>
            <person name="Macmil S.L."/>
            <person name="Magdelenat G."/>
            <person name="Matthews L."/>
            <person name="McCorrison J."/>
            <person name="Monaghan E.L."/>
            <person name="Mun J.H."/>
            <person name="Najar F.Z."/>
            <person name="Nicholson C."/>
            <person name="Noirot C."/>
            <person name="O'Bleness M."/>
            <person name="Paule C.R."/>
            <person name="Poulain J."/>
            <person name="Prion F."/>
            <person name="Qin B."/>
            <person name="Qu C."/>
            <person name="Retzel E.F."/>
            <person name="Riddle C."/>
            <person name="Sallet E."/>
            <person name="Samain S."/>
            <person name="Samson N."/>
            <person name="Sanders I."/>
            <person name="Saurat O."/>
            <person name="Scarpelli C."/>
            <person name="Schiex T."/>
            <person name="Segurens B."/>
            <person name="Severin A.J."/>
            <person name="Sherrier D.J."/>
            <person name="Shi R."/>
            <person name="Sims S."/>
            <person name="Singer S.R."/>
            <person name="Sinharoy S."/>
            <person name="Sterck L."/>
            <person name="Viollet A."/>
            <person name="Wang B.B."/>
            <person name="Wang K."/>
            <person name="Wang M."/>
            <person name="Wang X."/>
            <person name="Warfsmann J."/>
            <person name="Weissenbach J."/>
            <person name="White D.D."/>
            <person name="White J.D."/>
            <person name="Wiley G.B."/>
            <person name="Wincker P."/>
            <person name="Xing Y."/>
            <person name="Yang L."/>
            <person name="Yao Z."/>
            <person name="Ying F."/>
            <person name="Zhai J."/>
            <person name="Zhou L."/>
            <person name="Zuber A."/>
            <person name="Denarie J."/>
            <person name="Dixon R.A."/>
            <person name="May G.D."/>
            <person name="Schwartz D.C."/>
            <person name="Rogers J."/>
            <person name="Quetier F."/>
            <person name="Town C.D."/>
            <person name="Roe B.A."/>
        </authorList>
    </citation>
    <scope>NUCLEOTIDE SEQUENCE [LARGE SCALE GENOMIC DNA]</scope>
    <source>
        <strain evidence="2">A17</strain>
        <strain evidence="3 4">cv. Jemalong A17</strain>
    </source>
</reference>
<reference evidence="2 4" key="2">
    <citation type="journal article" date="2014" name="BMC Genomics">
        <title>An improved genome release (version Mt4.0) for the model legume Medicago truncatula.</title>
        <authorList>
            <person name="Tang H."/>
            <person name="Krishnakumar V."/>
            <person name="Bidwell S."/>
            <person name="Rosen B."/>
            <person name="Chan A."/>
            <person name="Zhou S."/>
            <person name="Gentzbittel L."/>
            <person name="Childs K.L."/>
            <person name="Yandell M."/>
            <person name="Gundlach H."/>
            <person name="Mayer K.F."/>
            <person name="Schwartz D.C."/>
            <person name="Town C.D."/>
        </authorList>
    </citation>
    <scope>GENOME REANNOTATION</scope>
    <source>
        <strain evidence="2">A17</strain>
        <strain evidence="3 4">cv. Jemalong A17</strain>
    </source>
</reference>
<feature type="transmembrane region" description="Helical" evidence="1">
    <location>
        <begin position="15"/>
        <end position="38"/>
    </location>
</feature>
<keyword evidence="1" id="KW-1133">Transmembrane helix</keyword>
<dbReference type="EnsemblPlants" id="KEH44507">
    <property type="protein sequence ID" value="KEH44507"/>
    <property type="gene ID" value="MTR_1g115540"/>
</dbReference>
<reference evidence="3" key="3">
    <citation type="submission" date="2015-04" db="UniProtKB">
        <authorList>
            <consortium name="EnsemblPlants"/>
        </authorList>
    </citation>
    <scope>IDENTIFICATION</scope>
    <source>
        <strain evidence="3">cv. Jemalong A17</strain>
    </source>
</reference>
<evidence type="ECO:0000313" key="4">
    <source>
        <dbReference type="Proteomes" id="UP000002051"/>
    </source>
</evidence>
<dbReference type="AlphaFoldDB" id="A0A072VRV3"/>
<dbReference type="Proteomes" id="UP000002051">
    <property type="component" value="Unassembled WGS sequence"/>
</dbReference>
<keyword evidence="1 2" id="KW-0812">Transmembrane</keyword>
<evidence type="ECO:0000256" key="1">
    <source>
        <dbReference type="SAM" id="Phobius"/>
    </source>
</evidence>
<proteinExistence type="predicted"/>
<accession>A0A072VRV3</accession>